<feature type="compositionally biased region" description="Basic and acidic residues" evidence="1">
    <location>
        <begin position="63"/>
        <end position="77"/>
    </location>
</feature>
<evidence type="ECO:0000313" key="4">
    <source>
        <dbReference type="Proteomes" id="UP000054565"/>
    </source>
</evidence>
<feature type="transmembrane region" description="Helical" evidence="2">
    <location>
        <begin position="12"/>
        <end position="28"/>
    </location>
</feature>
<evidence type="ECO:0000256" key="2">
    <source>
        <dbReference type="SAM" id="Phobius"/>
    </source>
</evidence>
<evidence type="ECO:0000256" key="1">
    <source>
        <dbReference type="SAM" id="MobiDB-lite"/>
    </source>
</evidence>
<organism evidence="3 4">
    <name type="scientific">Coccidioides immitis RMSCC 2394</name>
    <dbReference type="NCBI Taxonomy" id="404692"/>
    <lineage>
        <taxon>Eukaryota</taxon>
        <taxon>Fungi</taxon>
        <taxon>Dikarya</taxon>
        <taxon>Ascomycota</taxon>
        <taxon>Pezizomycotina</taxon>
        <taxon>Eurotiomycetes</taxon>
        <taxon>Eurotiomycetidae</taxon>
        <taxon>Onygenales</taxon>
        <taxon>Onygenaceae</taxon>
        <taxon>Coccidioides</taxon>
    </lineage>
</organism>
<dbReference type="AlphaFoldDB" id="A0A0J7B3Y1"/>
<evidence type="ECO:0000313" key="3">
    <source>
        <dbReference type="EMBL" id="KMP04542.1"/>
    </source>
</evidence>
<keyword evidence="2" id="KW-1133">Transmembrane helix</keyword>
<dbReference type="EMBL" id="DS028095">
    <property type="protein sequence ID" value="KMP04542.1"/>
    <property type="molecule type" value="Genomic_DNA"/>
</dbReference>
<accession>A0A0J7B3Y1</accession>
<reference evidence="4" key="1">
    <citation type="journal article" date="2010" name="Genome Res.">
        <title>Population genomic sequencing of Coccidioides fungi reveals recent hybridization and transposon control.</title>
        <authorList>
            <person name="Neafsey D.E."/>
            <person name="Barker B.M."/>
            <person name="Sharpton T.J."/>
            <person name="Stajich J.E."/>
            <person name="Park D.J."/>
            <person name="Whiston E."/>
            <person name="Hung C.-Y."/>
            <person name="McMahan C."/>
            <person name="White J."/>
            <person name="Sykes S."/>
            <person name="Heiman D."/>
            <person name="Young S."/>
            <person name="Zeng Q."/>
            <person name="Abouelleil A."/>
            <person name="Aftuck L."/>
            <person name="Bessette D."/>
            <person name="Brown A."/>
            <person name="FitzGerald M."/>
            <person name="Lui A."/>
            <person name="Macdonald J.P."/>
            <person name="Priest M."/>
            <person name="Orbach M.J."/>
            <person name="Galgiani J.N."/>
            <person name="Kirkland T.N."/>
            <person name="Cole G.T."/>
            <person name="Birren B.W."/>
            <person name="Henn M.R."/>
            <person name="Taylor J.W."/>
            <person name="Rounsley S.D."/>
        </authorList>
    </citation>
    <scope>NUCLEOTIDE SEQUENCE [LARGE SCALE GENOMIC DNA]</scope>
    <source>
        <strain evidence="4">RMSCC 2394</strain>
    </source>
</reference>
<feature type="region of interest" description="Disordered" evidence="1">
    <location>
        <begin position="63"/>
        <end position="111"/>
    </location>
</feature>
<keyword evidence="2" id="KW-0472">Membrane</keyword>
<dbReference type="Proteomes" id="UP000054565">
    <property type="component" value="Unassembled WGS sequence"/>
</dbReference>
<protein>
    <submittedName>
        <fullName evidence="3">Uncharacterized protein</fullName>
    </submittedName>
</protein>
<sequence length="111" mass="12517">MKDHERGREGGGGVCASLSLFAMMVWWNDQRRKDGRVNRNQGVSPLLAAPVELFFDKHSMMLDSLSPREREREREEPTAGPEKTMCLAENDPGSDIRSITQNAGEGEKREK</sequence>
<keyword evidence="2" id="KW-0812">Transmembrane</keyword>
<proteinExistence type="predicted"/>
<name>A0A0J7B3Y1_COCIT</name>
<gene>
    <name evidence="3" type="ORF">CIRG_04223</name>
</gene>